<evidence type="ECO:0000256" key="1">
    <source>
        <dbReference type="ARBA" id="ARBA00022448"/>
    </source>
</evidence>
<dbReference type="Proteomes" id="UP000011666">
    <property type="component" value="Unassembled WGS sequence"/>
</dbReference>
<keyword evidence="10 11" id="KW-0472">Membrane</keyword>
<dbReference type="GO" id="GO:0005524">
    <property type="term" value="F:ATP binding"/>
    <property type="evidence" value="ECO:0007669"/>
    <property type="project" value="UniProtKB-UniRule"/>
</dbReference>
<comment type="similarity">
    <text evidence="11">Belongs to the KdpC family.</text>
</comment>
<organism evidence="13 14">
    <name type="scientific">Gordonia soli NBRC 108243</name>
    <dbReference type="NCBI Taxonomy" id="1223545"/>
    <lineage>
        <taxon>Bacteria</taxon>
        <taxon>Bacillati</taxon>
        <taxon>Actinomycetota</taxon>
        <taxon>Actinomycetes</taxon>
        <taxon>Mycobacteriales</taxon>
        <taxon>Gordoniaceae</taxon>
        <taxon>Gordonia</taxon>
    </lineage>
</organism>
<evidence type="ECO:0000256" key="11">
    <source>
        <dbReference type="HAMAP-Rule" id="MF_00276"/>
    </source>
</evidence>
<evidence type="ECO:0000256" key="8">
    <source>
        <dbReference type="ARBA" id="ARBA00022989"/>
    </source>
</evidence>
<comment type="subcellular location">
    <subcellularLocation>
        <location evidence="11">Cell membrane</location>
        <topology evidence="11">Single-pass membrane protein</topology>
    </subcellularLocation>
</comment>
<keyword evidence="9 11" id="KW-0406">Ion transport</keyword>
<keyword evidence="3 11" id="KW-0633">Potassium transport</keyword>
<dbReference type="PANTHER" id="PTHR30042">
    <property type="entry name" value="POTASSIUM-TRANSPORTING ATPASE C CHAIN"/>
    <property type="match status" value="1"/>
</dbReference>
<dbReference type="PANTHER" id="PTHR30042:SF2">
    <property type="entry name" value="POTASSIUM-TRANSPORTING ATPASE KDPC SUBUNIT"/>
    <property type="match status" value="1"/>
</dbReference>
<keyword evidence="2 11" id="KW-1003">Cell membrane</keyword>
<reference evidence="13 14" key="1">
    <citation type="submission" date="2013-01" db="EMBL/GenBank/DDBJ databases">
        <title>Whole genome shotgun sequence of Gordonia soli NBRC 108243.</title>
        <authorList>
            <person name="Isaki-Nakamura S."/>
            <person name="Hosoyama A."/>
            <person name="Tsuchikane K."/>
            <person name="Ando Y."/>
            <person name="Baba S."/>
            <person name="Ohji S."/>
            <person name="Hamada M."/>
            <person name="Tamura T."/>
            <person name="Yamazoe A."/>
            <person name="Yamazaki S."/>
            <person name="Fujita N."/>
        </authorList>
    </citation>
    <scope>NUCLEOTIDE SEQUENCE [LARGE SCALE GENOMIC DNA]</scope>
    <source>
        <strain evidence="13 14">NBRC 108243</strain>
    </source>
</reference>
<dbReference type="RefSeq" id="WP_007618279.1">
    <property type="nucleotide sequence ID" value="NZ_BANX01000007.1"/>
</dbReference>
<comment type="caution">
    <text evidence="13">The sequence shown here is derived from an EMBL/GenBank/DDBJ whole genome shotgun (WGS) entry which is preliminary data.</text>
</comment>
<feature type="transmembrane region" description="Helical" evidence="11">
    <location>
        <begin position="12"/>
        <end position="37"/>
    </location>
</feature>
<evidence type="ECO:0000256" key="10">
    <source>
        <dbReference type="ARBA" id="ARBA00023136"/>
    </source>
</evidence>
<dbReference type="HAMAP" id="MF_00276">
    <property type="entry name" value="KdpC"/>
    <property type="match status" value="1"/>
</dbReference>
<dbReference type="AlphaFoldDB" id="M0QF94"/>
<comment type="subunit">
    <text evidence="11">The system is composed of three essential subunits: KdpA, KdpB and KdpC.</text>
</comment>
<evidence type="ECO:0000313" key="13">
    <source>
        <dbReference type="EMBL" id="GAC67275.1"/>
    </source>
</evidence>
<keyword evidence="8 11" id="KW-1133">Transmembrane helix</keyword>
<dbReference type="PIRSF" id="PIRSF001296">
    <property type="entry name" value="K_ATPase_KdpC"/>
    <property type="match status" value="1"/>
</dbReference>
<keyword evidence="6 11" id="KW-0067">ATP-binding</keyword>
<keyword evidence="7 11" id="KW-0630">Potassium</keyword>
<protein>
    <recommendedName>
        <fullName evidence="11">Potassium-transporting ATPase KdpC subunit</fullName>
    </recommendedName>
    <alternativeName>
        <fullName evidence="11">ATP phosphohydrolase [potassium-transporting] C chain</fullName>
    </alternativeName>
    <alternativeName>
        <fullName evidence="11">Potassium-binding and translocating subunit C</fullName>
    </alternativeName>
    <alternativeName>
        <fullName evidence="11">Potassium-translocating ATPase C chain</fullName>
    </alternativeName>
</protein>
<dbReference type="InterPro" id="IPR003820">
    <property type="entry name" value="KdpC"/>
</dbReference>
<dbReference type="Pfam" id="PF02669">
    <property type="entry name" value="KdpC"/>
    <property type="match status" value="1"/>
</dbReference>
<evidence type="ECO:0000256" key="3">
    <source>
        <dbReference type="ARBA" id="ARBA00022538"/>
    </source>
</evidence>
<keyword evidence="14" id="KW-1185">Reference proteome</keyword>
<dbReference type="EMBL" id="BANX01000007">
    <property type="protein sequence ID" value="GAC67275.1"/>
    <property type="molecule type" value="Genomic_DNA"/>
</dbReference>
<evidence type="ECO:0000256" key="12">
    <source>
        <dbReference type="SAM" id="MobiDB-lite"/>
    </source>
</evidence>
<evidence type="ECO:0000256" key="4">
    <source>
        <dbReference type="ARBA" id="ARBA00022692"/>
    </source>
</evidence>
<evidence type="ECO:0000256" key="6">
    <source>
        <dbReference type="ARBA" id="ARBA00022840"/>
    </source>
</evidence>
<name>M0QF94_9ACTN</name>
<keyword evidence="1 11" id="KW-0813">Transport</keyword>
<proteinExistence type="inferred from homology"/>
<dbReference type="GO" id="GO:0005886">
    <property type="term" value="C:plasma membrane"/>
    <property type="evidence" value="ECO:0007669"/>
    <property type="project" value="UniProtKB-SubCell"/>
</dbReference>
<evidence type="ECO:0000313" key="14">
    <source>
        <dbReference type="Proteomes" id="UP000011666"/>
    </source>
</evidence>
<sequence length="211" mass="21672">MKTILAGLGRQCAVAIAVVAAATVVLGIAYPAAVWVVSRVTSDSAEGSQVRDARGCDVGSSSIGIDPQVPNGRPDPYLHARTVGAEGEPFAPGDPAASAASNQGPNSEALRDRVLAKRALIAAREGVAPTAVPADAVTGSGSGLDPHISVDYARLQIPRLARENSRTQAQVASLIDEHTQGREWGFLGEPRVNVLEVNLALGHTAADCGGR</sequence>
<dbReference type="eggNOG" id="COG2156">
    <property type="taxonomic scope" value="Bacteria"/>
</dbReference>
<evidence type="ECO:0000256" key="5">
    <source>
        <dbReference type="ARBA" id="ARBA00022741"/>
    </source>
</evidence>
<keyword evidence="4 11" id="KW-0812">Transmembrane</keyword>
<accession>M0QF94</accession>
<comment type="function">
    <text evidence="11">Part of the high-affinity ATP-driven potassium transport (or Kdp) system, which catalyzes the hydrolysis of ATP coupled with the electrogenic transport of potassium into the cytoplasm. This subunit acts as a catalytic chaperone that increases the ATP-binding affinity of the ATP-hydrolyzing subunit KdpB by the formation of a transient KdpB/KdpC/ATP ternary complex.</text>
</comment>
<dbReference type="STRING" id="1223545.GS4_07_00240"/>
<keyword evidence="5 11" id="KW-0547">Nucleotide-binding</keyword>
<gene>
    <name evidence="11 13" type="primary">kdpC</name>
    <name evidence="13" type="ORF">GS4_07_00240</name>
</gene>
<evidence type="ECO:0000256" key="9">
    <source>
        <dbReference type="ARBA" id="ARBA00023065"/>
    </source>
</evidence>
<evidence type="ECO:0000256" key="7">
    <source>
        <dbReference type="ARBA" id="ARBA00022958"/>
    </source>
</evidence>
<feature type="region of interest" description="Disordered" evidence="12">
    <location>
        <begin position="46"/>
        <end position="108"/>
    </location>
</feature>
<evidence type="ECO:0000256" key="2">
    <source>
        <dbReference type="ARBA" id="ARBA00022475"/>
    </source>
</evidence>
<dbReference type="GO" id="GO:0008556">
    <property type="term" value="F:P-type potassium transmembrane transporter activity"/>
    <property type="evidence" value="ECO:0007669"/>
    <property type="project" value="InterPro"/>
</dbReference>
<dbReference type="OrthoDB" id="9788285at2"/>